<name>A0A6G1Q5A9_CHAAH</name>
<dbReference type="EMBL" id="CM015724">
    <property type="protein sequence ID" value="KAF3697629.1"/>
    <property type="molecule type" value="Genomic_DNA"/>
</dbReference>
<reference evidence="2" key="2">
    <citation type="submission" date="2019-02" db="EMBL/GenBank/DDBJ databases">
        <title>Opniocepnalus argus Var Kimnra genome.</title>
        <authorList>
            <person name="Zhou C."/>
            <person name="Xiao S."/>
        </authorList>
    </citation>
    <scope>NUCLEOTIDE SEQUENCE [LARGE SCALE GENOMIC DNA]</scope>
</reference>
<reference evidence="1 2" key="1">
    <citation type="submission" date="2019-02" db="EMBL/GenBank/DDBJ databases">
        <title>Opniocepnalus argus genome.</title>
        <authorList>
            <person name="Zhou C."/>
            <person name="Xiao S."/>
        </authorList>
    </citation>
    <scope>NUCLEOTIDE SEQUENCE [LARGE SCALE GENOMIC DNA]</scope>
    <source>
        <strain evidence="1">OARG1902GOOAL</strain>
        <tissue evidence="1">Muscle</tissue>
    </source>
</reference>
<dbReference type="AlphaFoldDB" id="A0A6G1Q5A9"/>
<accession>A0A6G1Q5A9</accession>
<keyword evidence="2" id="KW-1185">Reference proteome</keyword>
<organism evidence="1 2">
    <name type="scientific">Channa argus</name>
    <name type="common">Northern snakehead</name>
    <name type="synonym">Ophicephalus argus</name>
    <dbReference type="NCBI Taxonomy" id="215402"/>
    <lineage>
        <taxon>Eukaryota</taxon>
        <taxon>Metazoa</taxon>
        <taxon>Chordata</taxon>
        <taxon>Craniata</taxon>
        <taxon>Vertebrata</taxon>
        <taxon>Euteleostomi</taxon>
        <taxon>Actinopterygii</taxon>
        <taxon>Neopterygii</taxon>
        <taxon>Teleostei</taxon>
        <taxon>Neoteleostei</taxon>
        <taxon>Acanthomorphata</taxon>
        <taxon>Anabantaria</taxon>
        <taxon>Anabantiformes</taxon>
        <taxon>Channoidei</taxon>
        <taxon>Channidae</taxon>
        <taxon>Channa</taxon>
    </lineage>
</organism>
<evidence type="ECO:0000313" key="1">
    <source>
        <dbReference type="EMBL" id="KAF3697629.1"/>
    </source>
</evidence>
<evidence type="ECO:0000313" key="2">
    <source>
        <dbReference type="Proteomes" id="UP000503349"/>
    </source>
</evidence>
<gene>
    <name evidence="1" type="ORF">EXN66_Car013309</name>
</gene>
<proteinExistence type="predicted"/>
<dbReference type="Proteomes" id="UP000503349">
    <property type="component" value="Chromosome 13"/>
</dbReference>
<sequence length="49" mass="5803">MDGWKENREEEEKRLKEIHLSISKTKKLKSFPLQKCSCGGFFGVYLNRI</sequence>
<protein>
    <submittedName>
        <fullName evidence="1">Uncharacterized protein</fullName>
    </submittedName>
</protein>